<gene>
    <name evidence="3" type="primary">LOC104213684</name>
</gene>
<accession>A0A1U7V567</accession>
<evidence type="ECO:0000313" key="2">
    <source>
        <dbReference type="Proteomes" id="UP000189701"/>
    </source>
</evidence>
<evidence type="ECO:0000256" key="1">
    <source>
        <dbReference type="SAM" id="SignalP"/>
    </source>
</evidence>
<name>A0A1U7V567_NICSY</name>
<feature type="chain" id="PRO_5010562063" evidence="1">
    <location>
        <begin position="17"/>
        <end position="112"/>
    </location>
</feature>
<reference evidence="3" key="2">
    <citation type="submission" date="2025-08" db="UniProtKB">
        <authorList>
            <consortium name="RefSeq"/>
        </authorList>
    </citation>
    <scope>IDENTIFICATION</scope>
    <source>
        <tissue evidence="3">Leaf</tissue>
    </source>
</reference>
<dbReference type="Proteomes" id="UP000189701">
    <property type="component" value="Unplaced"/>
</dbReference>
<protein>
    <submittedName>
        <fullName evidence="3">Uncharacterized protein LOC104213684</fullName>
    </submittedName>
</protein>
<evidence type="ECO:0000313" key="3">
    <source>
        <dbReference type="RefSeq" id="XP_009761523.1"/>
    </source>
</evidence>
<dbReference type="RefSeq" id="XP_009761523.1">
    <property type="nucleotide sequence ID" value="XM_009763221.1"/>
</dbReference>
<proteinExistence type="predicted"/>
<organism evidence="2 3">
    <name type="scientific">Nicotiana sylvestris</name>
    <name type="common">Wood tobacco</name>
    <name type="synonym">South American tobacco</name>
    <dbReference type="NCBI Taxonomy" id="4096"/>
    <lineage>
        <taxon>Eukaryota</taxon>
        <taxon>Viridiplantae</taxon>
        <taxon>Streptophyta</taxon>
        <taxon>Embryophyta</taxon>
        <taxon>Tracheophyta</taxon>
        <taxon>Spermatophyta</taxon>
        <taxon>Magnoliopsida</taxon>
        <taxon>eudicotyledons</taxon>
        <taxon>Gunneridae</taxon>
        <taxon>Pentapetalae</taxon>
        <taxon>asterids</taxon>
        <taxon>lamiids</taxon>
        <taxon>Solanales</taxon>
        <taxon>Solanaceae</taxon>
        <taxon>Nicotianoideae</taxon>
        <taxon>Nicotianeae</taxon>
        <taxon>Nicotiana</taxon>
    </lineage>
</organism>
<sequence>MWIYGFFNLFITVLYAFTLHACACNEICNCACFFRSSKFGCLLQRVNLLLDHIPMESLKPFLNYVMSVSLEASSKSSYSSIFLISNKISGATLSPIVVRNQLQFKGGVTRVI</sequence>
<feature type="signal peptide" evidence="1">
    <location>
        <begin position="1"/>
        <end position="16"/>
    </location>
</feature>
<keyword evidence="2" id="KW-1185">Reference proteome</keyword>
<reference evidence="2" key="1">
    <citation type="journal article" date="2013" name="Genome Biol.">
        <title>Reference genomes and transcriptomes of Nicotiana sylvestris and Nicotiana tomentosiformis.</title>
        <authorList>
            <person name="Sierro N."/>
            <person name="Battey J.N."/>
            <person name="Ouadi S."/>
            <person name="Bovet L."/>
            <person name="Goepfert S."/>
            <person name="Bakaher N."/>
            <person name="Peitsch M.C."/>
            <person name="Ivanov N.V."/>
        </authorList>
    </citation>
    <scope>NUCLEOTIDE SEQUENCE [LARGE SCALE GENOMIC DNA]</scope>
</reference>
<dbReference type="AlphaFoldDB" id="A0A1U7V567"/>
<keyword evidence="1" id="KW-0732">Signal</keyword>